<gene>
    <name evidence="3" type="ORF">PLBR_LOCUS1087</name>
</gene>
<dbReference type="InterPro" id="IPR043198">
    <property type="entry name" value="Cyclin/Ssn8"/>
</dbReference>
<reference evidence="3 4" key="1">
    <citation type="submission" date="2018-03" db="EMBL/GenBank/DDBJ databases">
        <authorList>
            <person name="Fogelqvist J."/>
        </authorList>
    </citation>
    <scope>NUCLEOTIDE SEQUENCE [LARGE SCALE GENOMIC DNA]</scope>
</reference>
<dbReference type="SUPFAM" id="SSF47954">
    <property type="entry name" value="Cyclin-like"/>
    <property type="match status" value="2"/>
</dbReference>
<evidence type="ECO:0000256" key="1">
    <source>
        <dbReference type="RuleBase" id="RU000383"/>
    </source>
</evidence>
<dbReference type="AlphaFoldDB" id="A0A3P3Y184"/>
<keyword evidence="1" id="KW-0195">Cyclin</keyword>
<dbReference type="InterPro" id="IPR036915">
    <property type="entry name" value="Cyclin-like_sf"/>
</dbReference>
<dbReference type="Gene3D" id="1.10.472.10">
    <property type="entry name" value="Cyclin-like"/>
    <property type="match status" value="2"/>
</dbReference>
<proteinExistence type="inferred from homology"/>
<organism evidence="3 4">
    <name type="scientific">Plasmodiophora brassicae</name>
    <name type="common">Clubroot disease agent</name>
    <dbReference type="NCBI Taxonomy" id="37360"/>
    <lineage>
        <taxon>Eukaryota</taxon>
        <taxon>Sar</taxon>
        <taxon>Rhizaria</taxon>
        <taxon>Endomyxa</taxon>
        <taxon>Phytomyxea</taxon>
        <taxon>Plasmodiophorida</taxon>
        <taxon>Plasmodiophoridae</taxon>
        <taxon>Plasmodiophora</taxon>
    </lineage>
</organism>
<dbReference type="PIRSF" id="PIRSF028758">
    <property type="entry name" value="Cyclin, C/H/G types"/>
    <property type="match status" value="1"/>
</dbReference>
<dbReference type="EMBL" id="OVEO01000002">
    <property type="protein sequence ID" value="SPQ93872.1"/>
    <property type="molecule type" value="Genomic_DNA"/>
</dbReference>
<comment type="similarity">
    <text evidence="1">Belongs to the cyclin family.</text>
</comment>
<dbReference type="Pfam" id="PF00134">
    <property type="entry name" value="Cyclin_N"/>
    <property type="match status" value="1"/>
</dbReference>
<accession>A0A3P3Y184</accession>
<protein>
    <recommendedName>
        <fullName evidence="2">Cyclin-like domain-containing protein</fullName>
    </recommendedName>
</protein>
<dbReference type="InterPro" id="IPR006671">
    <property type="entry name" value="Cyclin_N"/>
</dbReference>
<sequence length="263" mass="30710">MAANFWLSSHCNHWIVSSKKEVEKSNPHDRDMLSAEELYQLRLYFVDFLTTLGTGKHLNLRQRIISTAIVYFKRFYLDQSFIEFDPYLVSITMLFLSAKAEECGIHANVMINAAAELIPSFPYTAKHLFECEFFALELLRFDLIVFHPYRPITLYLSHIGLNECLQTAWAIANDSYCTDVCLLYPPHVIAVACIQMAANFHEKDIREWSQKLRIKMDQVFEVIAEILSYYDYRSKHTSEQTEECLQKLRSHTSQFITRSPPSK</sequence>
<feature type="domain" description="Cyclin-like" evidence="2">
    <location>
        <begin position="150"/>
        <end position="228"/>
    </location>
</feature>
<dbReference type="CDD" id="cd20513">
    <property type="entry name" value="CYCLIN_CCNC_rpt1"/>
    <property type="match status" value="1"/>
</dbReference>
<dbReference type="CDD" id="cd20514">
    <property type="entry name" value="CYCLIN_CCNC_rpt2"/>
    <property type="match status" value="1"/>
</dbReference>
<dbReference type="InterPro" id="IPR013763">
    <property type="entry name" value="Cyclin-like_dom"/>
</dbReference>
<keyword evidence="3" id="KW-0496">Mitochondrion</keyword>
<dbReference type="PANTHER" id="PTHR10026">
    <property type="entry name" value="CYCLIN"/>
    <property type="match status" value="1"/>
</dbReference>
<evidence type="ECO:0000259" key="2">
    <source>
        <dbReference type="SMART" id="SM00385"/>
    </source>
</evidence>
<evidence type="ECO:0000313" key="4">
    <source>
        <dbReference type="Proteomes" id="UP000290189"/>
    </source>
</evidence>
<dbReference type="Proteomes" id="UP000290189">
    <property type="component" value="Unassembled WGS sequence"/>
</dbReference>
<geneLocation type="mitochondrion" evidence="3"/>
<dbReference type="GO" id="GO:0006357">
    <property type="term" value="P:regulation of transcription by RNA polymerase II"/>
    <property type="evidence" value="ECO:0007669"/>
    <property type="project" value="InterPro"/>
</dbReference>
<name>A0A3P3Y184_PLABS</name>
<dbReference type="GO" id="GO:0016538">
    <property type="term" value="F:cyclin-dependent protein serine/threonine kinase regulator activity"/>
    <property type="evidence" value="ECO:0007669"/>
    <property type="project" value="InterPro"/>
</dbReference>
<feature type="domain" description="Cyclin-like" evidence="2">
    <location>
        <begin position="47"/>
        <end position="137"/>
    </location>
</feature>
<evidence type="ECO:0000313" key="3">
    <source>
        <dbReference type="EMBL" id="SPQ93872.1"/>
    </source>
</evidence>
<dbReference type="SMART" id="SM00385">
    <property type="entry name" value="CYCLIN"/>
    <property type="match status" value="2"/>
</dbReference>